<accession>A0A0R0LVL2</accession>
<dbReference type="AlphaFoldDB" id="A0A0R0LVL2"/>
<evidence type="ECO:0000313" key="3">
    <source>
        <dbReference type="Proteomes" id="UP000051530"/>
    </source>
</evidence>
<organism evidence="2 3">
    <name type="scientific">Pseudoloma neurophilia</name>
    <dbReference type="NCBI Taxonomy" id="146866"/>
    <lineage>
        <taxon>Eukaryota</taxon>
        <taxon>Fungi</taxon>
        <taxon>Fungi incertae sedis</taxon>
        <taxon>Microsporidia</taxon>
        <taxon>Pseudoloma</taxon>
    </lineage>
</organism>
<sequence length="61" mass="7389">MVSPRHWAVTENGDFYIYMKEYLKNFDDENLFTHDVILWPICKNCLLILMCFYAKTSELTY</sequence>
<dbReference type="Proteomes" id="UP000051530">
    <property type="component" value="Unassembled WGS sequence"/>
</dbReference>
<keyword evidence="3" id="KW-1185">Reference proteome</keyword>
<evidence type="ECO:0000256" key="1">
    <source>
        <dbReference type="SAM" id="Phobius"/>
    </source>
</evidence>
<keyword evidence="1" id="KW-0472">Membrane</keyword>
<evidence type="ECO:0000313" key="2">
    <source>
        <dbReference type="EMBL" id="KRH93256.1"/>
    </source>
</evidence>
<dbReference type="VEuPathDB" id="MicrosporidiaDB:M153_12200001051"/>
<name>A0A0R0LVL2_9MICR</name>
<keyword evidence="1" id="KW-1133">Transmembrane helix</keyword>
<feature type="transmembrane region" description="Helical" evidence="1">
    <location>
        <begin position="36"/>
        <end position="54"/>
    </location>
</feature>
<dbReference type="EMBL" id="LGUB01000414">
    <property type="protein sequence ID" value="KRH93256.1"/>
    <property type="molecule type" value="Genomic_DNA"/>
</dbReference>
<gene>
    <name evidence="2" type="ORF">M153_12200001051</name>
</gene>
<protein>
    <submittedName>
        <fullName evidence="2">Uncharacterized protein</fullName>
    </submittedName>
</protein>
<reference evidence="2 3" key="1">
    <citation type="submission" date="2015-07" db="EMBL/GenBank/DDBJ databases">
        <title>The genome of Pseudoloma neurophilia, a relevant intracellular parasite of the zebrafish.</title>
        <authorList>
            <person name="Ndikumana S."/>
            <person name="Pelin A."/>
            <person name="Sanders J."/>
            <person name="Corradi N."/>
        </authorList>
    </citation>
    <scope>NUCLEOTIDE SEQUENCE [LARGE SCALE GENOMIC DNA]</scope>
    <source>
        <strain evidence="2 3">MK1</strain>
    </source>
</reference>
<keyword evidence="1" id="KW-0812">Transmembrane</keyword>
<comment type="caution">
    <text evidence="2">The sequence shown here is derived from an EMBL/GenBank/DDBJ whole genome shotgun (WGS) entry which is preliminary data.</text>
</comment>
<proteinExistence type="predicted"/>